<evidence type="ECO:0007829" key="4">
    <source>
        <dbReference type="ProteomicsDB" id="A0A7P0Z4J5"/>
    </source>
</evidence>
<dbReference type="Proteomes" id="UP000005640">
    <property type="component" value="Chromosome 22"/>
</dbReference>
<reference evidence="1 2" key="3">
    <citation type="journal article" date="2008" name="Genome Biol.">
        <title>Finishing the finished human chromosome 22 sequence.</title>
        <authorList>
            <person name="Cole C.G."/>
            <person name="McCann O.T."/>
            <person name="Collins J.E."/>
            <person name="Oliver K."/>
            <person name="Willey D."/>
            <person name="Gribble S.M."/>
            <person name="Yang F."/>
            <person name="McLaren K."/>
            <person name="Rogers J."/>
            <person name="Ning Z."/>
            <person name="Beare D.M."/>
            <person name="Dunham I."/>
        </authorList>
    </citation>
    <scope>NUCLEOTIDE SEQUENCE [LARGE SCALE GENOMIC DNA]</scope>
</reference>
<dbReference type="HGNC" id="HGNC:786">
    <property type="gene designation" value="ATF4"/>
</dbReference>
<evidence type="ECO:0000313" key="2">
    <source>
        <dbReference type="Proteomes" id="UP000005640"/>
    </source>
</evidence>
<proteinExistence type="evidence at protein level"/>
<name>A0A7P0Z4J5_HUMAN</name>
<reference evidence="1" key="4">
    <citation type="submission" date="2025-08" db="UniProtKB">
        <authorList>
            <consortium name="Ensembl"/>
        </authorList>
    </citation>
    <scope>IDENTIFICATION</scope>
</reference>
<dbReference type="EMBL" id="AL022312">
    <property type="status" value="NOT_ANNOTATED_CDS"/>
    <property type="molecule type" value="Genomic_DNA"/>
</dbReference>
<dbReference type="Ensembl" id="ENST00000680748.1">
    <property type="protein sequence ID" value="ENSP00000506141.1"/>
    <property type="gene ID" value="ENSG00000128272.20"/>
</dbReference>
<dbReference type="OrthoDB" id="5847285at2759"/>
<protein>
    <submittedName>
        <fullName evidence="1">Activating transcription factor 4</fullName>
    </submittedName>
</protein>
<accession>A0A7P0Z4J5</accession>
<keyword evidence="2" id="KW-1185">Reference proteome</keyword>
<dbReference type="Bgee" id="ENSG00000128272">
    <property type="expression patterns" value="Expressed in muscle layer of sigmoid colon and 98 other cell types or tissues"/>
</dbReference>
<organism evidence="1 2">
    <name type="scientific">Homo sapiens</name>
    <name type="common">Human</name>
    <dbReference type="NCBI Taxonomy" id="9606"/>
    <lineage>
        <taxon>Eukaryota</taxon>
        <taxon>Metazoa</taxon>
        <taxon>Chordata</taxon>
        <taxon>Craniata</taxon>
        <taxon>Vertebrata</taxon>
        <taxon>Euteleostomi</taxon>
        <taxon>Mammalia</taxon>
        <taxon>Eutheria</taxon>
        <taxon>Euarchontoglires</taxon>
        <taxon>Primates</taxon>
        <taxon>Haplorrhini</taxon>
        <taxon>Catarrhini</taxon>
        <taxon>Hominidae</taxon>
        <taxon>Homo</taxon>
    </lineage>
</organism>
<dbReference type="GeneTree" id="ENSGT00530000063801"/>
<dbReference type="OpenTargets" id="ENSG00000128272"/>
<reference evidence="1 2" key="1">
    <citation type="journal article" date="2001" name="Nature">
        <title>Initial sequencing and analysis of the human genome.</title>
        <authorList>
            <consortium name="International Human Genome Sequencing Consortium"/>
            <person name="Lander E.S."/>
            <person name="Linton L.M."/>
            <person name="Birren B."/>
            <person name="Nusbaum C."/>
            <person name="Zody M.C."/>
            <person name="Baldwin J."/>
            <person name="Devon K."/>
            <person name="Dewar K."/>
            <person name="Doyle M."/>
            <person name="FitzHugh W."/>
            <person name="Funke R."/>
            <person name="Gage D."/>
            <person name="Harris K."/>
            <person name="Heaford A."/>
            <person name="Howland J."/>
            <person name="Kann L."/>
            <person name="Lehoczky J."/>
            <person name="LeVine R."/>
            <person name="McEwan P."/>
            <person name="McKernan K."/>
            <person name="Meldrim J."/>
            <person name="Mesirov J.P."/>
            <person name="Miranda C."/>
            <person name="Morris W."/>
            <person name="Naylor J."/>
            <person name="Raymond C."/>
            <person name="Rosetti M."/>
            <person name="Santos R."/>
            <person name="Sheridan A."/>
            <person name="Sougnez C."/>
            <person name="Stange-Thomann N."/>
            <person name="Stojanovic N."/>
            <person name="Subramanian A."/>
            <person name="Wyman D."/>
            <person name="Rogers J."/>
            <person name="Sulston J."/>
            <person name="Ainscough R."/>
            <person name="Beck S."/>
            <person name="Bentley D."/>
            <person name="Burton J."/>
            <person name="Clee C."/>
            <person name="Carter N."/>
            <person name="Coulson A."/>
            <person name="Deadman R."/>
            <person name="Deloukas P."/>
            <person name="Dunham A."/>
            <person name="Dunham I."/>
            <person name="Durbin R."/>
            <person name="French L."/>
            <person name="Grafham D."/>
            <person name="Gregory S."/>
            <person name="Hubbard T."/>
            <person name="Humphray S."/>
            <person name="Hunt A."/>
            <person name="Jones M."/>
            <person name="Lloyd C."/>
            <person name="McMurray A."/>
            <person name="Matthews L."/>
            <person name="Mercer S."/>
            <person name="Milne S."/>
            <person name="Mullikin J.C."/>
            <person name="Mungall A."/>
            <person name="Plumb R."/>
            <person name="Ross M."/>
            <person name="Shownkeen R."/>
            <person name="Sims S."/>
            <person name="Waterston R.H."/>
            <person name="Wilson R.K."/>
            <person name="Hillier L.W."/>
            <person name="McPherson J.D."/>
            <person name="Marra M.A."/>
            <person name="Mardis E.R."/>
            <person name="Fulton L.A."/>
            <person name="Chinwalla A.T."/>
            <person name="Pepin K.H."/>
            <person name="Gish W.R."/>
            <person name="Chissoe S.L."/>
            <person name="Wendl M.C."/>
            <person name="Delehaunty K.D."/>
            <person name="Miner T.L."/>
            <person name="Delehaunty A."/>
            <person name="Kramer J.B."/>
            <person name="Cook L.L."/>
            <person name="Fulton R.S."/>
            <person name="Johnson D.L."/>
            <person name="Minx P.J."/>
            <person name="Clifton S.W."/>
            <person name="Hawkins T."/>
            <person name="Branscomb E."/>
            <person name="Predki P."/>
            <person name="Richardson P."/>
            <person name="Wenning S."/>
            <person name="Slezak T."/>
            <person name="Doggett N."/>
            <person name="Cheng J.F."/>
            <person name="Olsen A."/>
            <person name="Lucas S."/>
            <person name="Elkin C."/>
            <person name="Uberbacher E."/>
            <person name="Frazier M."/>
            <person name="Gibbs R.A."/>
            <person name="Muzny D.M."/>
            <person name="Scherer S.E."/>
            <person name="Bouck J.B."/>
            <person name="Sodergren E.J."/>
            <person name="Worley K.C."/>
            <person name="Rives C.M."/>
            <person name="Gorrell J.H."/>
            <person name="Metzker M.L."/>
            <person name="Naylor S.L."/>
            <person name="Kucherlapati R.S."/>
            <person name="Nelson D.L."/>
            <person name="Weinstock G.M."/>
            <person name="Sakaki Y."/>
            <person name="Fujiyama A."/>
            <person name="Hattori M."/>
            <person name="Yada T."/>
            <person name="Toyoda A."/>
            <person name="Itoh T."/>
            <person name="Kawagoe C."/>
            <person name="Watanabe H."/>
            <person name="Totoki Y."/>
            <person name="Taylor T."/>
            <person name="Weissenbach J."/>
            <person name="Heilig R."/>
            <person name="Saurin W."/>
            <person name="Artiguenave F."/>
            <person name="Brottier P."/>
            <person name="Bruls T."/>
            <person name="Pelletier E."/>
            <person name="Robert C."/>
            <person name="Wincker P."/>
            <person name="Smith D.R."/>
            <person name="Doucette-Stamm L."/>
            <person name="Rubenfield M."/>
            <person name="Weinstock K."/>
            <person name="Lee H.M."/>
            <person name="Dubois J."/>
            <person name="Rosenthal A."/>
            <person name="Platzer M."/>
            <person name="Nyakatura G."/>
            <person name="Taudien S."/>
            <person name="Rump A."/>
            <person name="Yang H."/>
            <person name="Yu J."/>
            <person name="Wang J."/>
            <person name="Huang G."/>
            <person name="Gu J."/>
            <person name="Hood L."/>
            <person name="Rowen L."/>
            <person name="Madan A."/>
            <person name="Qin S."/>
            <person name="Davis R.W."/>
            <person name="Federspiel N.A."/>
            <person name="Abola A.P."/>
            <person name="Proctor M.J."/>
            <person name="Myers R.M."/>
            <person name="Schmutz J."/>
            <person name="Dickson M."/>
            <person name="Grimwood J."/>
            <person name="Cox D.R."/>
            <person name="Olson M.V."/>
            <person name="Kaul R."/>
            <person name="Raymond C."/>
            <person name="Shimizu N."/>
            <person name="Kawasaki K."/>
            <person name="Minoshima S."/>
            <person name="Evans G.A."/>
            <person name="Athanasiou M."/>
            <person name="Schultz R."/>
            <person name="Roe B.A."/>
            <person name="Chen F."/>
            <person name="Pan H."/>
            <person name="Ramser J."/>
            <person name="Lehrach H."/>
            <person name="Reinhardt R."/>
            <person name="McCombie W.R."/>
            <person name="de la Bastide M."/>
            <person name="Dedhia N."/>
            <person name="Blocker H."/>
            <person name="Hornischer K."/>
            <person name="Nordsiek G."/>
            <person name="Agarwala R."/>
            <person name="Aravind L."/>
            <person name="Bailey J.A."/>
            <person name="Bateman A."/>
            <person name="Batzoglou S."/>
            <person name="Birney E."/>
            <person name="Bork P."/>
            <person name="Brown D.G."/>
            <person name="Burge C.B."/>
            <person name="Cerutti L."/>
            <person name="Chen H.C."/>
            <person name="Church D."/>
            <person name="Clamp M."/>
            <person name="Copley R.R."/>
            <person name="Doerks T."/>
            <person name="Eddy S.R."/>
            <person name="Eichler E.E."/>
            <person name="Furey T.S."/>
            <person name="Galagan J."/>
            <person name="Gilbert J.G."/>
            <person name="Harmon C."/>
            <person name="Hayashizaki Y."/>
            <person name="Haussler D."/>
            <person name="Hermjakob H."/>
            <person name="Hokamp K."/>
            <person name="Jang W."/>
            <person name="Johnson L.S."/>
            <person name="Jones T.A."/>
            <person name="Kasif S."/>
            <person name="Kaspryzk A."/>
            <person name="Kennedy S."/>
            <person name="Kent W.J."/>
            <person name="Kitts P."/>
            <person name="Koonin E.V."/>
            <person name="Korf I."/>
            <person name="Kulp D."/>
            <person name="Lancet D."/>
            <person name="Lowe T.M."/>
            <person name="McLysaght A."/>
            <person name="Mikkelsen T."/>
            <person name="Moran J.V."/>
            <person name="Mulder N."/>
            <person name="Pollara V.J."/>
            <person name="Ponting C.P."/>
            <person name="Schuler G."/>
            <person name="Schultz J."/>
            <person name="Slater G."/>
            <person name="Smit A.F."/>
            <person name="Stupka E."/>
            <person name="Szustakowski J."/>
            <person name="Thierry-Mieg D."/>
            <person name="Thierry-Mieg J."/>
            <person name="Wagner L."/>
            <person name="Wallis J."/>
            <person name="Wheeler R."/>
            <person name="Williams A."/>
            <person name="Wolf Y.I."/>
            <person name="Wolfe K.H."/>
            <person name="Yang S.P."/>
            <person name="Yeh R.F."/>
            <person name="Collins F."/>
            <person name="Guyer M.S."/>
            <person name="Peterson J."/>
            <person name="Felsenfeld A."/>
            <person name="Wetterstrand K.A."/>
            <person name="Patrinos A."/>
            <person name="Morgan M.J."/>
            <person name="de Jong P."/>
            <person name="Catanese J.J."/>
            <person name="Osoegawa K."/>
            <person name="Shizuya H."/>
            <person name="Choi S."/>
            <person name="Chen Y.J."/>
        </authorList>
    </citation>
    <scope>NUCLEOTIDE SEQUENCE [LARGE SCALE GENOMIC DNA]</scope>
</reference>
<dbReference type="AlphaFoldDB" id="A0A7P0Z4J5"/>
<reference evidence="1 2" key="2">
    <citation type="journal article" date="2004" name="Nature">
        <title>Finishing the euchromatic sequence of the human genome.</title>
        <authorList>
            <consortium name="International Human Genome Sequencing Consortium"/>
        </authorList>
    </citation>
    <scope>NUCLEOTIDE SEQUENCE [LARGE SCALE GENOMIC DNA]</scope>
</reference>
<reference evidence="1" key="5">
    <citation type="submission" date="2025-09" db="UniProtKB">
        <authorList>
            <consortium name="Ensembl"/>
        </authorList>
    </citation>
    <scope>IDENTIFICATION</scope>
</reference>
<evidence type="ECO:0007829" key="3">
    <source>
        <dbReference type="PeptideAtlas" id="A0A7P0Z4J5"/>
    </source>
</evidence>
<evidence type="ECO:0000313" key="1">
    <source>
        <dbReference type="Ensembl" id="ENSP00000506141.1"/>
    </source>
</evidence>
<keyword evidence="3 4" id="KW-1267">Proteomics identification</keyword>
<gene>
    <name evidence="1" type="primary">ATF4</name>
</gene>
<dbReference type="Ensembl" id="ENST00000680748.1">
    <property type="protein sequence ID" value="ENSP00000506141.1"/>
    <property type="gene ID" value="ENSG00000128272.19"/>
</dbReference>
<sequence length="97" mass="10393">MTEMSFLSSEVLVGDLMSPFDQSGLGAEESLGLLDDYLEVAKHFKPHGFSSDKAKAGSSEWLAVDGLVSPSNNSKGEWATTTSSWWDLGLGASYLCI</sequence>